<evidence type="ECO:0000313" key="3">
    <source>
        <dbReference type="Proteomes" id="UP000554482"/>
    </source>
</evidence>
<dbReference type="GO" id="GO:0008270">
    <property type="term" value="F:zinc ion binding"/>
    <property type="evidence" value="ECO:0007669"/>
    <property type="project" value="InterPro"/>
</dbReference>
<keyword evidence="3" id="KW-1185">Reference proteome</keyword>
<feature type="compositionally biased region" description="Basic residues" evidence="1">
    <location>
        <begin position="100"/>
        <end position="112"/>
    </location>
</feature>
<feature type="region of interest" description="Disordered" evidence="1">
    <location>
        <begin position="91"/>
        <end position="112"/>
    </location>
</feature>
<dbReference type="OrthoDB" id="1912561at2759"/>
<gene>
    <name evidence="2" type="ORF">FRX31_009420</name>
</gene>
<accession>A0A7J6WVB5</accession>
<dbReference type="EMBL" id="JABWDY010010020">
    <property type="protein sequence ID" value="KAF5200993.1"/>
    <property type="molecule type" value="Genomic_DNA"/>
</dbReference>
<dbReference type="PANTHER" id="PTHR47481">
    <property type="match status" value="1"/>
</dbReference>
<evidence type="ECO:0008006" key="4">
    <source>
        <dbReference type="Google" id="ProtNLM"/>
    </source>
</evidence>
<proteinExistence type="predicted"/>
<evidence type="ECO:0000313" key="2">
    <source>
        <dbReference type="EMBL" id="KAF5200993.1"/>
    </source>
</evidence>
<sequence length="207" mass="22541">MRIKGIADALAVTNTPIADSDLLLHTLSGLGVDYESFVTSIYTCPSPPTFTELHALLLNQEMRLEQLHLPDNEPAVTTAFFVQNNCGGDRGRGSPCGRNRGGRHNNGRGRYSGRRSHHFFAPAPQFQTPSILGAPPMAHTTCQICGRPGHSSLQCRQRYNQNQISDDIPQSFAAMALNSTPYDSHGYIFNAISGNSLLASNDLNCLL</sequence>
<dbReference type="GO" id="GO:0003676">
    <property type="term" value="F:nucleic acid binding"/>
    <property type="evidence" value="ECO:0007669"/>
    <property type="project" value="InterPro"/>
</dbReference>
<dbReference type="Proteomes" id="UP000554482">
    <property type="component" value="Unassembled WGS sequence"/>
</dbReference>
<dbReference type="AlphaFoldDB" id="A0A7J6WVB5"/>
<dbReference type="InterPro" id="IPR036875">
    <property type="entry name" value="Znf_CCHC_sf"/>
</dbReference>
<comment type="caution">
    <text evidence="2">The sequence shown here is derived from an EMBL/GenBank/DDBJ whole genome shotgun (WGS) entry which is preliminary data.</text>
</comment>
<dbReference type="SUPFAM" id="SSF57756">
    <property type="entry name" value="Retrovirus zinc finger-like domains"/>
    <property type="match status" value="1"/>
</dbReference>
<protein>
    <recommendedName>
        <fullName evidence="4">CCHC-type domain-containing protein</fullName>
    </recommendedName>
</protein>
<evidence type="ECO:0000256" key="1">
    <source>
        <dbReference type="SAM" id="MobiDB-lite"/>
    </source>
</evidence>
<reference evidence="2 3" key="1">
    <citation type="submission" date="2020-06" db="EMBL/GenBank/DDBJ databases">
        <title>Transcriptomic and genomic resources for Thalictrum thalictroides and T. hernandezii: Facilitating candidate gene discovery in an emerging model plant lineage.</title>
        <authorList>
            <person name="Arias T."/>
            <person name="Riano-Pachon D.M."/>
            <person name="Di Stilio V.S."/>
        </authorList>
    </citation>
    <scope>NUCLEOTIDE SEQUENCE [LARGE SCALE GENOMIC DNA]</scope>
    <source>
        <strain evidence="3">cv. WT478/WT964</strain>
        <tissue evidence="2">Leaves</tissue>
    </source>
</reference>
<dbReference type="PANTHER" id="PTHR47481:SF29">
    <property type="entry name" value="RETROTRANSPOSON GAG DOMAIN-CONTAINING PROTEIN"/>
    <property type="match status" value="1"/>
</dbReference>
<organism evidence="2 3">
    <name type="scientific">Thalictrum thalictroides</name>
    <name type="common">Rue-anemone</name>
    <name type="synonym">Anemone thalictroides</name>
    <dbReference type="NCBI Taxonomy" id="46969"/>
    <lineage>
        <taxon>Eukaryota</taxon>
        <taxon>Viridiplantae</taxon>
        <taxon>Streptophyta</taxon>
        <taxon>Embryophyta</taxon>
        <taxon>Tracheophyta</taxon>
        <taxon>Spermatophyta</taxon>
        <taxon>Magnoliopsida</taxon>
        <taxon>Ranunculales</taxon>
        <taxon>Ranunculaceae</taxon>
        <taxon>Thalictroideae</taxon>
        <taxon>Thalictrum</taxon>
    </lineage>
</organism>
<name>A0A7J6WVB5_THATH</name>